<feature type="domain" description="C2H2-type" evidence="10">
    <location>
        <begin position="83"/>
        <end position="111"/>
    </location>
</feature>
<evidence type="ECO:0000256" key="6">
    <source>
        <dbReference type="ARBA" id="ARBA00023015"/>
    </source>
</evidence>
<keyword evidence="12" id="KW-1185">Reference proteome</keyword>
<dbReference type="AlphaFoldDB" id="A0A226DKB6"/>
<keyword evidence="7" id="KW-0804">Transcription</keyword>
<dbReference type="SMART" id="SM00355">
    <property type="entry name" value="ZnF_C2H2"/>
    <property type="match status" value="3"/>
</dbReference>
<evidence type="ECO:0000256" key="7">
    <source>
        <dbReference type="ARBA" id="ARBA00023163"/>
    </source>
</evidence>
<keyword evidence="5" id="KW-0862">Zinc</keyword>
<evidence type="ECO:0000256" key="8">
    <source>
        <dbReference type="ARBA" id="ARBA00023242"/>
    </source>
</evidence>
<dbReference type="OMA" id="PTHRTEQ"/>
<keyword evidence="6" id="KW-0805">Transcription regulation</keyword>
<name>A0A226DKB6_FOLCA</name>
<dbReference type="STRING" id="158441.A0A226DKB6"/>
<dbReference type="PANTHER" id="PTHR47772">
    <property type="entry name" value="ZINC FINGER PROTEIN 200"/>
    <property type="match status" value="1"/>
</dbReference>
<dbReference type="Proteomes" id="UP000198287">
    <property type="component" value="Unassembled WGS sequence"/>
</dbReference>
<dbReference type="EMBL" id="LNIX01000019">
    <property type="protein sequence ID" value="OXA44636.1"/>
    <property type="molecule type" value="Genomic_DNA"/>
</dbReference>
<evidence type="ECO:0000256" key="3">
    <source>
        <dbReference type="ARBA" id="ARBA00022737"/>
    </source>
</evidence>
<feature type="domain" description="C2H2-type" evidence="10">
    <location>
        <begin position="54"/>
        <end position="82"/>
    </location>
</feature>
<dbReference type="PANTHER" id="PTHR47772:SF1">
    <property type="entry name" value="ZINC FINGER PROTEIN 200"/>
    <property type="match status" value="1"/>
</dbReference>
<accession>A0A226DKB6</accession>
<evidence type="ECO:0000256" key="2">
    <source>
        <dbReference type="ARBA" id="ARBA00022723"/>
    </source>
</evidence>
<dbReference type="GO" id="GO:0005634">
    <property type="term" value="C:nucleus"/>
    <property type="evidence" value="ECO:0007669"/>
    <property type="project" value="UniProtKB-SubCell"/>
</dbReference>
<dbReference type="GO" id="GO:0008270">
    <property type="term" value="F:zinc ion binding"/>
    <property type="evidence" value="ECO:0007669"/>
    <property type="project" value="UniProtKB-KW"/>
</dbReference>
<dbReference type="Gene3D" id="3.30.160.60">
    <property type="entry name" value="Classic Zinc Finger"/>
    <property type="match status" value="2"/>
</dbReference>
<dbReference type="PROSITE" id="PS00028">
    <property type="entry name" value="ZINC_FINGER_C2H2_1"/>
    <property type="match status" value="2"/>
</dbReference>
<protein>
    <submittedName>
        <fullName evidence="11">PR domain zinc finger protein 4</fullName>
    </submittedName>
</protein>
<dbReference type="Pfam" id="PF00096">
    <property type="entry name" value="zf-C2H2"/>
    <property type="match status" value="1"/>
</dbReference>
<dbReference type="PROSITE" id="PS50157">
    <property type="entry name" value="ZINC_FINGER_C2H2_2"/>
    <property type="match status" value="3"/>
</dbReference>
<comment type="caution">
    <text evidence="11">The sequence shown here is derived from an EMBL/GenBank/DDBJ whole genome shotgun (WGS) entry which is preliminary data.</text>
</comment>
<proteinExistence type="predicted"/>
<keyword evidence="3" id="KW-0677">Repeat</keyword>
<evidence type="ECO:0000259" key="10">
    <source>
        <dbReference type="PROSITE" id="PS50157"/>
    </source>
</evidence>
<evidence type="ECO:0000313" key="12">
    <source>
        <dbReference type="Proteomes" id="UP000198287"/>
    </source>
</evidence>
<sequence>MRKFKTRIELEAHIPTHRTEQRYHCTTCLRGFARKEHMKLHEATHLEQSARDVLQCDVCPRTFLSKLGRQLHIRAAHENQRNYPCTFCDKRFSQTSNLKHHVEAKHFANKEQSCEK</sequence>
<dbReference type="InterPro" id="IPR013087">
    <property type="entry name" value="Znf_C2H2_type"/>
</dbReference>
<comment type="subcellular location">
    <subcellularLocation>
        <location evidence="1">Nucleus</location>
    </subcellularLocation>
</comment>
<evidence type="ECO:0000256" key="9">
    <source>
        <dbReference type="PROSITE-ProRule" id="PRU00042"/>
    </source>
</evidence>
<evidence type="ECO:0000256" key="1">
    <source>
        <dbReference type="ARBA" id="ARBA00004123"/>
    </source>
</evidence>
<gene>
    <name evidence="11" type="ORF">Fcan01_20846</name>
</gene>
<organism evidence="11 12">
    <name type="scientific">Folsomia candida</name>
    <name type="common">Springtail</name>
    <dbReference type="NCBI Taxonomy" id="158441"/>
    <lineage>
        <taxon>Eukaryota</taxon>
        <taxon>Metazoa</taxon>
        <taxon>Ecdysozoa</taxon>
        <taxon>Arthropoda</taxon>
        <taxon>Hexapoda</taxon>
        <taxon>Collembola</taxon>
        <taxon>Entomobryomorpha</taxon>
        <taxon>Isotomoidea</taxon>
        <taxon>Isotomidae</taxon>
        <taxon>Proisotominae</taxon>
        <taxon>Folsomia</taxon>
    </lineage>
</organism>
<dbReference type="InterPro" id="IPR050636">
    <property type="entry name" value="C2H2-ZF_domain-containing"/>
</dbReference>
<dbReference type="SUPFAM" id="SSF57667">
    <property type="entry name" value="beta-beta-alpha zinc fingers"/>
    <property type="match status" value="2"/>
</dbReference>
<evidence type="ECO:0000313" key="11">
    <source>
        <dbReference type="EMBL" id="OXA44636.1"/>
    </source>
</evidence>
<reference evidence="11 12" key="1">
    <citation type="submission" date="2015-12" db="EMBL/GenBank/DDBJ databases">
        <title>The genome of Folsomia candida.</title>
        <authorList>
            <person name="Faddeeva A."/>
            <person name="Derks M.F."/>
            <person name="Anvar Y."/>
            <person name="Smit S."/>
            <person name="Van Straalen N."/>
            <person name="Roelofs D."/>
        </authorList>
    </citation>
    <scope>NUCLEOTIDE SEQUENCE [LARGE SCALE GENOMIC DNA]</scope>
    <source>
        <strain evidence="11 12">VU population</strain>
        <tissue evidence="11">Whole body</tissue>
    </source>
</reference>
<keyword evidence="2" id="KW-0479">Metal-binding</keyword>
<keyword evidence="4 9" id="KW-0863">Zinc-finger</keyword>
<evidence type="ECO:0000256" key="4">
    <source>
        <dbReference type="ARBA" id="ARBA00022771"/>
    </source>
</evidence>
<feature type="domain" description="C2H2-type" evidence="10">
    <location>
        <begin position="23"/>
        <end position="50"/>
    </location>
</feature>
<evidence type="ECO:0000256" key="5">
    <source>
        <dbReference type="ARBA" id="ARBA00022833"/>
    </source>
</evidence>
<dbReference type="InterPro" id="IPR036236">
    <property type="entry name" value="Znf_C2H2_sf"/>
</dbReference>
<dbReference type="FunFam" id="3.30.160.60:FF:000110">
    <property type="entry name" value="Zinc finger protein-like"/>
    <property type="match status" value="1"/>
</dbReference>
<keyword evidence="8" id="KW-0539">Nucleus</keyword>